<proteinExistence type="predicted"/>
<reference evidence="2 3" key="1">
    <citation type="submission" date="2019-06" db="EMBL/GenBank/DDBJ databases">
        <title>Genome analyses of bacteria isolated from kimchi.</title>
        <authorList>
            <person name="Lee S."/>
            <person name="Ahn S."/>
            <person name="Roh S."/>
        </authorList>
    </citation>
    <scope>NUCLEOTIDE SEQUENCE [LARGE SCALE GENOMIC DNA]</scope>
    <source>
        <strain evidence="2 3">CBA3625</strain>
    </source>
</reference>
<dbReference type="AlphaFoldDB" id="A0AAP9ECT8"/>
<keyword evidence="1" id="KW-1133">Transmembrane helix</keyword>
<evidence type="ECO:0000313" key="2">
    <source>
        <dbReference type="EMBL" id="QEA44565.1"/>
    </source>
</evidence>
<name>A0AAP9ECT8_LEULA</name>
<keyword evidence="1" id="KW-0812">Transmembrane</keyword>
<keyword evidence="3" id="KW-1185">Reference proteome</keyword>
<keyword evidence="1" id="KW-0472">Membrane</keyword>
<dbReference type="GeneID" id="66532081"/>
<gene>
    <name evidence="2" type="ORF">FGL83_07690</name>
</gene>
<protein>
    <submittedName>
        <fullName evidence="2">Uncharacterized protein</fullName>
    </submittedName>
</protein>
<evidence type="ECO:0000313" key="3">
    <source>
        <dbReference type="Proteomes" id="UP000321298"/>
    </source>
</evidence>
<sequence length="171" mass="19138">MKKIKENRVVVVVSIFGIIIMAILVAILQQQKENSPVVQEARYSESIEKSRKVASDQDVANEKLYTKKAAKMKGHVYDMGGSVYITSWSKTDLINWAKDYSNLPESDKYKASTNFGTSKTVSNDRLDKSALDVIAKAVLDGDFRSIGYYNTVKEFNQNPANSGFNPDDIIK</sequence>
<evidence type="ECO:0000256" key="1">
    <source>
        <dbReference type="SAM" id="Phobius"/>
    </source>
</evidence>
<organism evidence="2 3">
    <name type="scientific">Leuconostoc lactis</name>
    <dbReference type="NCBI Taxonomy" id="1246"/>
    <lineage>
        <taxon>Bacteria</taxon>
        <taxon>Bacillati</taxon>
        <taxon>Bacillota</taxon>
        <taxon>Bacilli</taxon>
        <taxon>Lactobacillales</taxon>
        <taxon>Lactobacillaceae</taxon>
        <taxon>Leuconostoc</taxon>
    </lineage>
</organism>
<dbReference type="Proteomes" id="UP000321298">
    <property type="component" value="Chromosome"/>
</dbReference>
<dbReference type="RefSeq" id="WP_147001311.1">
    <property type="nucleotide sequence ID" value="NZ_CP042387.1"/>
</dbReference>
<dbReference type="EMBL" id="CP042387">
    <property type="protein sequence ID" value="QEA44565.1"/>
    <property type="molecule type" value="Genomic_DNA"/>
</dbReference>
<feature type="transmembrane region" description="Helical" evidence="1">
    <location>
        <begin position="9"/>
        <end position="28"/>
    </location>
</feature>
<accession>A0AAP9ECT8</accession>